<feature type="chain" id="PRO_5037388567" evidence="1">
    <location>
        <begin position="21"/>
        <end position="262"/>
    </location>
</feature>
<comment type="caution">
    <text evidence="2">The sequence shown here is derived from an EMBL/GenBank/DDBJ whole genome shotgun (WGS) entry which is preliminary data.</text>
</comment>
<keyword evidence="1" id="KW-0732">Signal</keyword>
<keyword evidence="3" id="KW-1185">Reference proteome</keyword>
<evidence type="ECO:0000313" key="3">
    <source>
        <dbReference type="Proteomes" id="UP000694480"/>
    </source>
</evidence>
<proteinExistence type="predicted"/>
<name>A0A930YVJ8_9FLAO</name>
<feature type="signal peptide" evidence="1">
    <location>
        <begin position="1"/>
        <end position="20"/>
    </location>
</feature>
<gene>
    <name evidence="2" type="ORF">IC612_05140</name>
</gene>
<dbReference type="Pfam" id="PF14125">
    <property type="entry name" value="DUF4292"/>
    <property type="match status" value="1"/>
</dbReference>
<evidence type="ECO:0000256" key="1">
    <source>
        <dbReference type="SAM" id="SignalP"/>
    </source>
</evidence>
<organism evidence="2 3">
    <name type="scientific">Planobacterium oryzisoli</name>
    <dbReference type="NCBI Taxonomy" id="2771435"/>
    <lineage>
        <taxon>Bacteria</taxon>
        <taxon>Pseudomonadati</taxon>
        <taxon>Bacteroidota</taxon>
        <taxon>Flavobacteriia</taxon>
        <taxon>Flavobacteriales</taxon>
        <taxon>Weeksellaceae</taxon>
        <taxon>Chryseobacterium group</taxon>
        <taxon>Chryseobacterium</taxon>
    </lineage>
</organism>
<evidence type="ECO:0000313" key="2">
    <source>
        <dbReference type="EMBL" id="MBF5027179.1"/>
    </source>
</evidence>
<dbReference type="Proteomes" id="UP000694480">
    <property type="component" value="Unassembled WGS sequence"/>
</dbReference>
<protein>
    <submittedName>
        <fullName evidence="2">DUF4292 domain-containing protein</fullName>
    </submittedName>
</protein>
<reference evidence="2" key="1">
    <citation type="submission" date="2020-11" db="EMBL/GenBank/DDBJ databases">
        <title>Genome seq and assembly of Planobacterium sp.</title>
        <authorList>
            <person name="Chhetri G."/>
        </authorList>
    </citation>
    <scope>NUCLEOTIDE SEQUENCE</scope>
    <source>
        <strain evidence="2">GCR5</strain>
    </source>
</reference>
<dbReference type="PROSITE" id="PS51257">
    <property type="entry name" value="PROKAR_LIPOPROTEIN"/>
    <property type="match status" value="1"/>
</dbReference>
<dbReference type="AlphaFoldDB" id="A0A930YVJ8"/>
<dbReference type="EMBL" id="JADKYY010000005">
    <property type="protein sequence ID" value="MBF5027179.1"/>
    <property type="molecule type" value="Genomic_DNA"/>
</dbReference>
<dbReference type="InterPro" id="IPR025634">
    <property type="entry name" value="DUF4292"/>
</dbReference>
<accession>A0A930YVJ8</accession>
<dbReference type="RefSeq" id="WP_194739110.1">
    <property type="nucleotide sequence ID" value="NZ_JADKYY010000005.1"/>
</dbReference>
<sequence length="262" mass="29083">MKPILISLIALFSVLSCKSAAVTTPVDSSEAVSSAAFFKEIAKEPTFDQVKISSRVSAETGSYVPPIDATIYIEKDQKVWMNMAAVFFNVARGIATPQGIKGYEKWNKTYIESDYSYLNRMLGVEFLSYERLEDLLLGKSFVPLDPNSFELRKNVSGYTLSSRGPLSLGGETSGRDYQISLQYASNFDLNKVLLQQSNSNNSLEVTYSNWKTLSGQRLPGSVKINIKGEKNGLIGLENTKFEFTPISTPYSVPGDYTKVEIR</sequence>